<comment type="caution">
    <text evidence="3">The sequence shown here is derived from an EMBL/GenBank/DDBJ whole genome shotgun (WGS) entry which is preliminary data.</text>
</comment>
<organism evidence="3 4">
    <name type="scientific">Bifidobacterium longum</name>
    <dbReference type="NCBI Taxonomy" id="216816"/>
    <lineage>
        <taxon>Bacteria</taxon>
        <taxon>Bacillati</taxon>
        <taxon>Actinomycetota</taxon>
        <taxon>Actinomycetes</taxon>
        <taxon>Bifidobacteriales</taxon>
        <taxon>Bifidobacteriaceae</taxon>
        <taxon>Bifidobacterium</taxon>
    </lineage>
</organism>
<feature type="transmembrane region" description="Helical" evidence="2">
    <location>
        <begin position="42"/>
        <end position="61"/>
    </location>
</feature>
<evidence type="ECO:0000313" key="4">
    <source>
        <dbReference type="Proteomes" id="UP000261288"/>
    </source>
</evidence>
<protein>
    <recommendedName>
        <fullName evidence="5">DoxX</fullName>
    </recommendedName>
</protein>
<evidence type="ECO:0000256" key="2">
    <source>
        <dbReference type="SAM" id="Phobius"/>
    </source>
</evidence>
<dbReference type="RefSeq" id="WP_117641091.1">
    <property type="nucleotide sequence ID" value="NZ_QSRO01000001.1"/>
</dbReference>
<feature type="region of interest" description="Disordered" evidence="1">
    <location>
        <begin position="1"/>
        <end position="29"/>
    </location>
</feature>
<accession>A0A3E4SAT7</accession>
<evidence type="ECO:0000256" key="1">
    <source>
        <dbReference type="SAM" id="MobiDB-lite"/>
    </source>
</evidence>
<feature type="transmembrane region" description="Helical" evidence="2">
    <location>
        <begin position="67"/>
        <end position="87"/>
    </location>
</feature>
<proteinExistence type="predicted"/>
<dbReference type="AlphaFoldDB" id="A0A3E4SAT7"/>
<dbReference type="EMBL" id="QSRZ01000001">
    <property type="protein sequence ID" value="RGL52779.1"/>
    <property type="molecule type" value="Genomic_DNA"/>
</dbReference>
<reference evidence="3 4" key="1">
    <citation type="submission" date="2018-08" db="EMBL/GenBank/DDBJ databases">
        <title>A genome reference for cultivated species of the human gut microbiota.</title>
        <authorList>
            <person name="Zou Y."/>
            <person name="Xue W."/>
            <person name="Luo G."/>
        </authorList>
    </citation>
    <scope>NUCLEOTIDE SEQUENCE [LARGE SCALE GENOMIC DNA]</scope>
    <source>
        <strain evidence="3 4">TF06-45A</strain>
    </source>
</reference>
<evidence type="ECO:0000313" key="3">
    <source>
        <dbReference type="EMBL" id="RGL52779.1"/>
    </source>
</evidence>
<keyword evidence="2" id="KW-0472">Membrane</keyword>
<evidence type="ECO:0008006" key="5">
    <source>
        <dbReference type="Google" id="ProtNLM"/>
    </source>
</evidence>
<keyword evidence="2" id="KW-0812">Transmembrane</keyword>
<sequence length="92" mass="9650">MTNNTPDTQLEEITETGTNTPDIPDHTATPYTPVFNDTLRTIIYVVTLVASVVGLGFMSFGSHDIGGFISTAAGIIAAGFGVAYNPVRMAGK</sequence>
<gene>
    <name evidence="3" type="ORF">DXC63_01635</name>
</gene>
<keyword evidence="2" id="KW-1133">Transmembrane helix</keyword>
<dbReference type="Proteomes" id="UP000261288">
    <property type="component" value="Unassembled WGS sequence"/>
</dbReference>
<name>A0A3E4SAT7_BIFLN</name>